<dbReference type="InterPro" id="IPR001202">
    <property type="entry name" value="WW_dom"/>
</dbReference>
<feature type="region of interest" description="Disordered" evidence="1">
    <location>
        <begin position="88"/>
        <end position="131"/>
    </location>
</feature>
<feature type="compositionally biased region" description="Basic and acidic residues" evidence="1">
    <location>
        <begin position="222"/>
        <end position="234"/>
    </location>
</feature>
<evidence type="ECO:0000313" key="3">
    <source>
        <dbReference type="EMBL" id="TMW63260.1"/>
    </source>
</evidence>
<organism evidence="3 4">
    <name type="scientific">Pythium oligandrum</name>
    <name type="common">Mycoparasitic fungus</name>
    <dbReference type="NCBI Taxonomy" id="41045"/>
    <lineage>
        <taxon>Eukaryota</taxon>
        <taxon>Sar</taxon>
        <taxon>Stramenopiles</taxon>
        <taxon>Oomycota</taxon>
        <taxon>Peronosporomycetes</taxon>
        <taxon>Pythiales</taxon>
        <taxon>Pythiaceae</taxon>
        <taxon>Pythium</taxon>
    </lineage>
</organism>
<evidence type="ECO:0000259" key="2">
    <source>
        <dbReference type="PROSITE" id="PS50020"/>
    </source>
</evidence>
<dbReference type="SUPFAM" id="SSF51045">
    <property type="entry name" value="WW domain"/>
    <property type="match status" value="2"/>
</dbReference>
<dbReference type="Proteomes" id="UP000794436">
    <property type="component" value="Unassembled WGS sequence"/>
</dbReference>
<dbReference type="CDD" id="cd00201">
    <property type="entry name" value="WW"/>
    <property type="match status" value="3"/>
</dbReference>
<keyword evidence="4" id="KW-1185">Reference proteome</keyword>
<dbReference type="EMBL" id="SPLM01000072">
    <property type="protein sequence ID" value="TMW63260.1"/>
    <property type="molecule type" value="Genomic_DNA"/>
</dbReference>
<feature type="domain" description="WW" evidence="2">
    <location>
        <begin position="1314"/>
        <end position="1348"/>
    </location>
</feature>
<feature type="region of interest" description="Disordered" evidence="1">
    <location>
        <begin position="1"/>
        <end position="30"/>
    </location>
</feature>
<feature type="compositionally biased region" description="Polar residues" evidence="1">
    <location>
        <begin position="1195"/>
        <end position="1206"/>
    </location>
</feature>
<feature type="compositionally biased region" description="Basic and acidic residues" evidence="1">
    <location>
        <begin position="977"/>
        <end position="1004"/>
    </location>
</feature>
<accession>A0A8K1CIC4</accession>
<feature type="compositionally biased region" description="Basic residues" evidence="1">
    <location>
        <begin position="1"/>
        <end position="10"/>
    </location>
</feature>
<proteinExistence type="predicted"/>
<feature type="compositionally biased region" description="Basic and acidic residues" evidence="1">
    <location>
        <begin position="362"/>
        <end position="386"/>
    </location>
</feature>
<feature type="region of interest" description="Disordered" evidence="1">
    <location>
        <begin position="873"/>
        <end position="896"/>
    </location>
</feature>
<dbReference type="Pfam" id="PF00397">
    <property type="entry name" value="WW"/>
    <property type="match status" value="2"/>
</dbReference>
<feature type="compositionally biased region" description="Basic and acidic residues" evidence="1">
    <location>
        <begin position="88"/>
        <end position="97"/>
    </location>
</feature>
<feature type="compositionally biased region" description="Acidic residues" evidence="1">
    <location>
        <begin position="235"/>
        <end position="244"/>
    </location>
</feature>
<dbReference type="InterPro" id="IPR036020">
    <property type="entry name" value="WW_dom_sf"/>
</dbReference>
<feature type="compositionally biased region" description="Polar residues" evidence="1">
    <location>
        <begin position="313"/>
        <end position="325"/>
    </location>
</feature>
<sequence>MRSRKLKNVTKRKETKEGTRLSEKDLDTQTRNAAAQMRVMAELDCLTATPFSVEKSKVLEKKPPPQQKPVKTSVLCYGTNVKSEKLSIEESISEKHAQPSNQSELVEPRAVDSTSTSPRVIIPPDDTTEHMQPMVEVGVSSVEMTDEEQARTLESVDPAITGPLLNLSGETQTDSPSCGVAETHGLEIPNEEPKQLSGDDFLELSGPPASENSPELDSDISSDVREMTKEKDSLGIEDSEEDQSEQQSDFVGDNVTSILVSKEVGSSPGDVPASAEVEEEGENAIEHGLKIIVPEDSTHEACTGVYGSHEDSTSGPESNESTSAGNVEGTGSVRDADILVVQSEEDASSKTDCVPSPSDGIKIPDDKIDGFQSEEPREAVHWCLDHGEDDPMGTNSLPSSTEPRLSLLAEHIQELPTDVRDQISEPFEGDENVLTEPKSAMESAELDPNESQAHPSVADERPSSPLAGQKHESMGTRGEGKDTSPNPATSEPQKEDGQEESIAAKHEAARVIQNQWQTTLVKRMLSEHVDLISRHHEEAIHEQDHVCAEVNEIERSSNELPIVLLNTSPVSSACVSSIGEGKYANDAEGLPGSSRETVLLNNGLHDEQEEGAEAGKVTENSVGLSISTPEAVDDDIDTDENTNMVHLTQGNDKKAEEHVGTTQIEAGKAGTTVTQENDSMDLVETNAKSQVVATIDDSAAKLPVADVHHAESDEKDSGRATEHLAISVFDTQSDHYDSTLTDVACSTVDSPAEDSPMLFSIVEKQTNADDSHHELDISFDGIIEEAVSRVVVELVTGVVDLVIENTNASEEILEKATIVNMMMDTETKKIEALEDCDTELQLVSCDDTPRSIGDENETPLHVVSHAVDLCGGTSPKAKEIESPTSFQKEENREDMASRRIQTQYRRYHARLLMVEEMRYLLQQRRRETRKKTRRESAQVATLLGVAAISETLGIKAGAETPDIQDSVMPVPVTGEANEDKPERIPTEVMKDRPTASEGERGGPREEEFFQLEAKLSEFAVVVEEETNDTPETKEYAEMMELKGDCALPESQYSPHLDTVTDEETNGMPVESGMTNQEDSVGSDPVEVADSSHDDVWERYMDPATNQPYYYHAKSMISQWEAPEDCEIIDRVEDHGAEVVNHYEDEEQGQSTGNEDGVELSVLVTQHSDVMEILLPTPSPSSSSEDGDFFEEQNSQIGTDTKNSSPVASVKPEEPESLAENTVKRRKFALGLLDLAMGSPREDEPVEFTMESHDNEFGKLELQAATEMLQPVEESGTWQEYVDPATQEKFYYNALTGESTWEVPVRVVPQATEKPQAQSPWVQYIDPETSLPYYVNMETYASSWDIPPDLAVTESRNETPWEQFPVEEEGDDDVEVYEIDLYSGRSSRQPFHPS</sequence>
<evidence type="ECO:0000256" key="1">
    <source>
        <dbReference type="SAM" id="MobiDB-lite"/>
    </source>
</evidence>
<protein>
    <recommendedName>
        <fullName evidence="2">WW domain-containing protein</fullName>
    </recommendedName>
</protein>
<dbReference type="OrthoDB" id="194556at2759"/>
<feature type="region of interest" description="Disordered" evidence="1">
    <location>
        <begin position="144"/>
        <end position="503"/>
    </location>
</feature>
<feature type="compositionally biased region" description="Basic and acidic residues" evidence="1">
    <location>
        <begin position="469"/>
        <end position="482"/>
    </location>
</feature>
<feature type="compositionally biased region" description="Basic and acidic residues" evidence="1">
    <location>
        <begin position="11"/>
        <end position="28"/>
    </location>
</feature>
<dbReference type="PROSITE" id="PS01159">
    <property type="entry name" value="WW_DOMAIN_1"/>
    <property type="match status" value="2"/>
</dbReference>
<dbReference type="Gene3D" id="2.20.70.10">
    <property type="match status" value="3"/>
</dbReference>
<feature type="compositionally biased region" description="Basic and acidic residues" evidence="1">
    <location>
        <begin position="411"/>
        <end position="423"/>
    </location>
</feature>
<comment type="caution">
    <text evidence="3">The sequence shown here is derived from an EMBL/GenBank/DDBJ whole genome shotgun (WGS) entry which is preliminary data.</text>
</comment>
<feature type="domain" description="WW" evidence="2">
    <location>
        <begin position="1277"/>
        <end position="1305"/>
    </location>
</feature>
<feature type="region of interest" description="Disordered" evidence="1">
    <location>
        <begin position="1353"/>
        <end position="1372"/>
    </location>
</feature>
<feature type="region of interest" description="Disordered" evidence="1">
    <location>
        <begin position="964"/>
        <end position="1004"/>
    </location>
</feature>
<feature type="compositionally biased region" description="Basic and acidic residues" evidence="1">
    <location>
        <begin position="492"/>
        <end position="503"/>
    </location>
</feature>
<dbReference type="SMART" id="SM00456">
    <property type="entry name" value="WW"/>
    <property type="match status" value="3"/>
</dbReference>
<feature type="region of interest" description="Disordered" evidence="1">
    <location>
        <begin position="1195"/>
        <end position="1218"/>
    </location>
</feature>
<feature type="compositionally biased region" description="Polar residues" evidence="1">
    <location>
        <begin position="393"/>
        <end position="403"/>
    </location>
</feature>
<feature type="compositionally biased region" description="Basic and acidic residues" evidence="1">
    <location>
        <begin position="876"/>
        <end position="896"/>
    </location>
</feature>
<feature type="domain" description="WW" evidence="2">
    <location>
        <begin position="1090"/>
        <end position="1124"/>
    </location>
</feature>
<dbReference type="PROSITE" id="PS50020">
    <property type="entry name" value="WW_DOMAIN_2"/>
    <property type="match status" value="3"/>
</dbReference>
<gene>
    <name evidence="3" type="ORF">Poli38472_002201</name>
</gene>
<evidence type="ECO:0000313" key="4">
    <source>
        <dbReference type="Proteomes" id="UP000794436"/>
    </source>
</evidence>
<name>A0A8K1CIC4_PYTOL</name>
<reference evidence="3" key="1">
    <citation type="submission" date="2019-03" db="EMBL/GenBank/DDBJ databases">
        <title>Long read genome sequence of the mycoparasitic Pythium oligandrum ATCC 38472 isolated from sugarbeet rhizosphere.</title>
        <authorList>
            <person name="Gaulin E."/>
        </authorList>
    </citation>
    <scope>NUCLEOTIDE SEQUENCE</scope>
    <source>
        <strain evidence="3">ATCC 38472_TT</strain>
    </source>
</reference>